<evidence type="ECO:0000256" key="1">
    <source>
        <dbReference type="SAM" id="SignalP"/>
    </source>
</evidence>
<comment type="caution">
    <text evidence="3">The sequence shown here is derived from an EMBL/GenBank/DDBJ whole genome shotgun (WGS) entry which is preliminary data.</text>
</comment>
<dbReference type="GO" id="GO:0005737">
    <property type="term" value="C:cytoplasm"/>
    <property type="evidence" value="ECO:0007669"/>
    <property type="project" value="TreeGrafter"/>
</dbReference>
<protein>
    <recommendedName>
        <fullName evidence="2">Histidine kinase domain-containing protein</fullName>
    </recommendedName>
</protein>
<dbReference type="PANTHER" id="PTHR46050:SF7">
    <property type="entry name" value="TETRATRICOPEPTIDE REPEAT (TPR)-LIKE SUPERFAMILY PROTEIN"/>
    <property type="match status" value="1"/>
</dbReference>
<dbReference type="InterPro" id="IPR036890">
    <property type="entry name" value="HATPase_C_sf"/>
</dbReference>
<sequence length="214" mass="23373">MLNGLCCFLFFPIINPVLSCNIAWLIYLRITHTGSGVPDLLLSEMFGTSEDPSEEGLGLLVCRKLLRLMNGDVRYLREAGKSGFIVSVELASAPKLGEAEKAILHYKLARHESASSEDIAQVNRIQSHLSKCSEGRNSTGPSHLYDRKLRVLVLPLPANNSRHVPTILAANAEALLALGRQEEAETTLDSASKFDIDAFTKLFGSAKTAHQLSI</sequence>
<evidence type="ECO:0000313" key="3">
    <source>
        <dbReference type="EMBL" id="RRT67617.1"/>
    </source>
</evidence>
<dbReference type="PROSITE" id="PS50109">
    <property type="entry name" value="HIS_KIN"/>
    <property type="match status" value="1"/>
</dbReference>
<feature type="domain" description="Histidine kinase" evidence="2">
    <location>
        <begin position="26"/>
        <end position="94"/>
    </location>
</feature>
<dbReference type="InterPro" id="IPR005467">
    <property type="entry name" value="His_kinase_dom"/>
</dbReference>
<dbReference type="PANTHER" id="PTHR46050">
    <property type="entry name" value="TPR REPEAT-CONTAINING THIOREDOXIN"/>
    <property type="match status" value="1"/>
</dbReference>
<name>A0A426ZUH0_ENSVE</name>
<feature type="chain" id="PRO_5019038767" description="Histidine kinase domain-containing protein" evidence="1">
    <location>
        <begin position="20"/>
        <end position="214"/>
    </location>
</feature>
<dbReference type="Proteomes" id="UP000287651">
    <property type="component" value="Unassembled WGS sequence"/>
</dbReference>
<evidence type="ECO:0000259" key="2">
    <source>
        <dbReference type="PROSITE" id="PS50109"/>
    </source>
</evidence>
<dbReference type="InterPro" id="IPR003594">
    <property type="entry name" value="HATPase_dom"/>
</dbReference>
<dbReference type="Pfam" id="PF02518">
    <property type="entry name" value="HATPase_c"/>
    <property type="match status" value="1"/>
</dbReference>
<keyword evidence="1" id="KW-0732">Signal</keyword>
<accession>A0A426ZUH0</accession>
<feature type="signal peptide" evidence="1">
    <location>
        <begin position="1"/>
        <end position="19"/>
    </location>
</feature>
<proteinExistence type="predicted"/>
<gene>
    <name evidence="3" type="ORF">B296_00025745</name>
</gene>
<dbReference type="SUPFAM" id="SSF55874">
    <property type="entry name" value="ATPase domain of HSP90 chaperone/DNA topoisomerase II/histidine kinase"/>
    <property type="match status" value="1"/>
</dbReference>
<dbReference type="InterPro" id="IPR044534">
    <property type="entry name" value="TTL1-4"/>
</dbReference>
<evidence type="ECO:0000313" key="4">
    <source>
        <dbReference type="Proteomes" id="UP000287651"/>
    </source>
</evidence>
<organism evidence="3 4">
    <name type="scientific">Ensete ventricosum</name>
    <name type="common">Abyssinian banana</name>
    <name type="synonym">Musa ensete</name>
    <dbReference type="NCBI Taxonomy" id="4639"/>
    <lineage>
        <taxon>Eukaryota</taxon>
        <taxon>Viridiplantae</taxon>
        <taxon>Streptophyta</taxon>
        <taxon>Embryophyta</taxon>
        <taxon>Tracheophyta</taxon>
        <taxon>Spermatophyta</taxon>
        <taxon>Magnoliopsida</taxon>
        <taxon>Liliopsida</taxon>
        <taxon>Zingiberales</taxon>
        <taxon>Musaceae</taxon>
        <taxon>Ensete</taxon>
    </lineage>
</organism>
<dbReference type="AlphaFoldDB" id="A0A426ZUH0"/>
<dbReference type="EMBL" id="AMZH03004978">
    <property type="protein sequence ID" value="RRT67617.1"/>
    <property type="molecule type" value="Genomic_DNA"/>
</dbReference>
<dbReference type="Gene3D" id="3.30.565.10">
    <property type="entry name" value="Histidine kinase-like ATPase, C-terminal domain"/>
    <property type="match status" value="1"/>
</dbReference>
<reference evidence="3 4" key="1">
    <citation type="journal article" date="2014" name="Agronomy (Basel)">
        <title>A Draft Genome Sequence for Ensete ventricosum, the Drought-Tolerant Tree Against Hunger.</title>
        <authorList>
            <person name="Harrison J."/>
            <person name="Moore K.A."/>
            <person name="Paszkiewicz K."/>
            <person name="Jones T."/>
            <person name="Grant M."/>
            <person name="Ambacheew D."/>
            <person name="Muzemil S."/>
            <person name="Studholme D.J."/>
        </authorList>
    </citation>
    <scope>NUCLEOTIDE SEQUENCE [LARGE SCALE GENOMIC DNA]</scope>
</reference>